<gene>
    <name evidence="1" type="ordered locus">Slin_6875</name>
</gene>
<accession>D2QVJ2</accession>
<organism evidence="1 2">
    <name type="scientific">Spirosoma linguale (strain ATCC 33905 / DSM 74 / LMG 10896 / Claus 1)</name>
    <dbReference type="NCBI Taxonomy" id="504472"/>
    <lineage>
        <taxon>Bacteria</taxon>
        <taxon>Pseudomonadati</taxon>
        <taxon>Bacteroidota</taxon>
        <taxon>Cytophagia</taxon>
        <taxon>Cytophagales</taxon>
        <taxon>Cytophagaceae</taxon>
        <taxon>Spirosoma</taxon>
    </lineage>
</organism>
<dbReference type="EMBL" id="CP001771">
    <property type="protein sequence ID" value="ADB42824.1"/>
    <property type="molecule type" value="Genomic_DNA"/>
</dbReference>
<proteinExistence type="predicted"/>
<evidence type="ECO:0000313" key="1">
    <source>
        <dbReference type="EMBL" id="ADB42824.1"/>
    </source>
</evidence>
<geneLocation type="plasmid" evidence="1 2">
    <name>pSLIN02</name>
</geneLocation>
<name>D2QVJ2_SPILD</name>
<dbReference type="AlphaFoldDB" id="D2QVJ2"/>
<evidence type="ECO:0000313" key="2">
    <source>
        <dbReference type="Proteomes" id="UP000002028"/>
    </source>
</evidence>
<dbReference type="HOGENOM" id="CLU_2773829_0_0_10"/>
<keyword evidence="2" id="KW-1185">Reference proteome</keyword>
<dbReference type="Proteomes" id="UP000002028">
    <property type="component" value="Plasmid pSLIN02"/>
</dbReference>
<keyword evidence="1" id="KW-0614">Plasmid</keyword>
<sequence>MNPADVSVRVSVAPAQDVLNDQPSLVRVYHQWLRSLLVASHDAATRPSHSYDSPPFERDVFLRLRTLLI</sequence>
<dbReference type="KEGG" id="sli:Slin_6875"/>
<protein>
    <submittedName>
        <fullName evidence="1">Uncharacterized protein</fullName>
    </submittedName>
</protein>
<reference evidence="1 2" key="1">
    <citation type="journal article" date="2010" name="Stand. Genomic Sci.">
        <title>Complete genome sequence of Spirosoma linguale type strain (1).</title>
        <authorList>
            <person name="Lail K."/>
            <person name="Sikorski J."/>
            <person name="Saunders E."/>
            <person name="Lapidus A."/>
            <person name="Glavina Del Rio T."/>
            <person name="Copeland A."/>
            <person name="Tice H."/>
            <person name="Cheng J.-F."/>
            <person name="Lucas S."/>
            <person name="Nolan M."/>
            <person name="Bruce D."/>
            <person name="Goodwin L."/>
            <person name="Pitluck S."/>
            <person name="Ivanova N."/>
            <person name="Mavromatis K."/>
            <person name="Ovchinnikova G."/>
            <person name="Pati A."/>
            <person name="Chen A."/>
            <person name="Palaniappan K."/>
            <person name="Land M."/>
            <person name="Hauser L."/>
            <person name="Chang Y.-J."/>
            <person name="Jeffries C.D."/>
            <person name="Chain P."/>
            <person name="Brettin T."/>
            <person name="Detter J.C."/>
            <person name="Schuetze A."/>
            <person name="Rohde M."/>
            <person name="Tindall B.J."/>
            <person name="Goeker M."/>
            <person name="Bristow J."/>
            <person name="Eisen J.A."/>
            <person name="Markowitz V."/>
            <person name="Hugenholtz P."/>
            <person name="Kyrpides N.C."/>
            <person name="Klenk H.-P."/>
            <person name="Chen F."/>
        </authorList>
    </citation>
    <scope>NUCLEOTIDE SEQUENCE [LARGE SCALE GENOMIC DNA]</scope>
    <source>
        <strain evidence="2">ATCC 33905 / DSM 74 / LMG 10896 / Claus 1</strain>
    </source>
</reference>